<accession>A0A9J5XDN6</accession>
<dbReference type="AlphaFoldDB" id="A0A9J5XDN6"/>
<evidence type="ECO:0000313" key="3">
    <source>
        <dbReference type="Proteomes" id="UP000824120"/>
    </source>
</evidence>
<dbReference type="InterPro" id="IPR044861">
    <property type="entry name" value="IPNS-like_FE2OG_OXY"/>
</dbReference>
<feature type="domain" description="Fe2OG dioxygenase" evidence="1">
    <location>
        <begin position="2"/>
        <end position="101"/>
    </location>
</feature>
<dbReference type="PANTHER" id="PTHR47990">
    <property type="entry name" value="2-OXOGLUTARATE (2OG) AND FE(II)-DEPENDENT OXYGENASE SUPERFAMILY PROTEIN-RELATED"/>
    <property type="match status" value="1"/>
</dbReference>
<gene>
    <name evidence="2" type="ORF">H5410_045760</name>
</gene>
<dbReference type="InterPro" id="IPR050231">
    <property type="entry name" value="Iron_ascorbate_oxido_reductase"/>
</dbReference>
<dbReference type="SUPFAM" id="SSF51197">
    <property type="entry name" value="Clavaminate synthase-like"/>
    <property type="match status" value="1"/>
</dbReference>
<protein>
    <recommendedName>
        <fullName evidence="1">Fe2OG dioxygenase domain-containing protein</fullName>
    </recommendedName>
</protein>
<sequence>MNPYYMRLNYYTPCQKLELTLGTGPHYDPASLTVLHQDCVSGLHVFVDDEWYSISPNFNSFMVNMRHIYGKIIYTLELYKKVIEVVNNKPPRKSHAFFLYPYKDKKHHRADTDTLQDFQIGFNTILHKLKRYTYEVQDSRPWDFLYMC</sequence>
<organism evidence="2 3">
    <name type="scientific">Solanum commersonii</name>
    <name type="common">Commerson's wild potato</name>
    <name type="synonym">Commerson's nightshade</name>
    <dbReference type="NCBI Taxonomy" id="4109"/>
    <lineage>
        <taxon>Eukaryota</taxon>
        <taxon>Viridiplantae</taxon>
        <taxon>Streptophyta</taxon>
        <taxon>Embryophyta</taxon>
        <taxon>Tracheophyta</taxon>
        <taxon>Spermatophyta</taxon>
        <taxon>Magnoliopsida</taxon>
        <taxon>eudicotyledons</taxon>
        <taxon>Gunneridae</taxon>
        <taxon>Pentapetalae</taxon>
        <taxon>asterids</taxon>
        <taxon>lamiids</taxon>
        <taxon>Solanales</taxon>
        <taxon>Solanaceae</taxon>
        <taxon>Solanoideae</taxon>
        <taxon>Solaneae</taxon>
        <taxon>Solanum</taxon>
    </lineage>
</organism>
<dbReference type="Gene3D" id="2.60.120.330">
    <property type="entry name" value="B-lactam Antibiotic, Isopenicillin N Synthase, Chain"/>
    <property type="match status" value="1"/>
</dbReference>
<evidence type="ECO:0000259" key="1">
    <source>
        <dbReference type="PROSITE" id="PS51471"/>
    </source>
</evidence>
<name>A0A9J5XDN6_SOLCO</name>
<dbReference type="PROSITE" id="PS51471">
    <property type="entry name" value="FE2OG_OXY"/>
    <property type="match status" value="1"/>
</dbReference>
<dbReference type="Proteomes" id="UP000824120">
    <property type="component" value="Chromosome 9"/>
</dbReference>
<comment type="caution">
    <text evidence="2">The sequence shown here is derived from an EMBL/GenBank/DDBJ whole genome shotgun (WGS) entry which is preliminary data.</text>
</comment>
<evidence type="ECO:0000313" key="2">
    <source>
        <dbReference type="EMBL" id="KAG5585326.1"/>
    </source>
</evidence>
<dbReference type="InterPro" id="IPR005123">
    <property type="entry name" value="Oxoglu/Fe-dep_dioxygenase_dom"/>
</dbReference>
<dbReference type="OrthoDB" id="288590at2759"/>
<proteinExistence type="predicted"/>
<dbReference type="EMBL" id="JACXVP010000009">
    <property type="protein sequence ID" value="KAG5585326.1"/>
    <property type="molecule type" value="Genomic_DNA"/>
</dbReference>
<dbReference type="InterPro" id="IPR027443">
    <property type="entry name" value="IPNS-like_sf"/>
</dbReference>
<dbReference type="Pfam" id="PF03171">
    <property type="entry name" value="2OG-FeII_Oxy"/>
    <property type="match status" value="1"/>
</dbReference>
<reference evidence="2 3" key="1">
    <citation type="submission" date="2020-09" db="EMBL/GenBank/DDBJ databases">
        <title>De no assembly of potato wild relative species, Solanum commersonii.</title>
        <authorList>
            <person name="Cho K."/>
        </authorList>
    </citation>
    <scope>NUCLEOTIDE SEQUENCE [LARGE SCALE GENOMIC DNA]</scope>
    <source>
        <strain evidence="2">LZ3.2</strain>
        <tissue evidence="2">Leaf</tissue>
    </source>
</reference>
<keyword evidence="3" id="KW-1185">Reference proteome</keyword>